<evidence type="ECO:0000313" key="1">
    <source>
        <dbReference type="EMBL" id="DAF57966.1"/>
    </source>
</evidence>
<protein>
    <submittedName>
        <fullName evidence="1">Uncharacterized protein</fullName>
    </submittedName>
</protein>
<organism evidence="1">
    <name type="scientific">Siphoviridae sp. ctfbh2</name>
    <dbReference type="NCBI Taxonomy" id="2827909"/>
    <lineage>
        <taxon>Viruses</taxon>
        <taxon>Duplodnaviria</taxon>
        <taxon>Heunggongvirae</taxon>
        <taxon>Uroviricota</taxon>
        <taxon>Caudoviricetes</taxon>
    </lineage>
</organism>
<name>A0A8S5T3Y8_9CAUD</name>
<dbReference type="EMBL" id="BK032744">
    <property type="protein sequence ID" value="DAF57966.1"/>
    <property type="molecule type" value="Genomic_DNA"/>
</dbReference>
<proteinExistence type="predicted"/>
<accession>A0A8S5T3Y8</accession>
<sequence>MIDVSIIDRENIQYLINGLEDFEKDKAVKSGLRSAMNVFRARGKNNLRSRLLFHGRHTGHLMNSFTTRIKRRKLGGLAGFDRPGGNHAHLVDMGTKRRYTTGKKKMRKGIYRGVMPANSFWSDAEQTEKGKAIQALYKGIETAVQRIIERK</sequence>
<reference evidence="1" key="1">
    <citation type="journal article" date="2021" name="Proc. Natl. Acad. Sci. U.S.A.">
        <title>A Catalog of Tens of Thousands of Viruses from Human Metagenomes Reveals Hidden Associations with Chronic Diseases.</title>
        <authorList>
            <person name="Tisza M.J."/>
            <person name="Buck C.B."/>
        </authorList>
    </citation>
    <scope>NUCLEOTIDE SEQUENCE</scope>
    <source>
        <strain evidence="1">Ctfbh2</strain>
    </source>
</reference>